<evidence type="ECO:0000256" key="3">
    <source>
        <dbReference type="SAM" id="SignalP"/>
    </source>
</evidence>
<dbReference type="PANTHER" id="PTHR21063:SF4">
    <property type="entry name" value="CD48 ANTIGEN-RELATED"/>
    <property type="match status" value="1"/>
</dbReference>
<dbReference type="InterPro" id="IPR013783">
    <property type="entry name" value="Ig-like_fold"/>
</dbReference>
<feature type="transmembrane region" description="Helical" evidence="2">
    <location>
        <begin position="258"/>
        <end position="280"/>
    </location>
</feature>
<evidence type="ECO:0000313" key="5">
    <source>
        <dbReference type="Ensembl" id="ENSCCRP00020092782.1"/>
    </source>
</evidence>
<evidence type="ECO:0000259" key="4">
    <source>
        <dbReference type="SMART" id="SM00409"/>
    </source>
</evidence>
<evidence type="ECO:0000256" key="2">
    <source>
        <dbReference type="SAM" id="Phobius"/>
    </source>
</evidence>
<dbReference type="SMART" id="SM00409">
    <property type="entry name" value="IG"/>
    <property type="match status" value="2"/>
</dbReference>
<feature type="region of interest" description="Disordered" evidence="1">
    <location>
        <begin position="289"/>
        <end position="314"/>
    </location>
</feature>
<dbReference type="Pfam" id="PF07686">
    <property type="entry name" value="V-set"/>
    <property type="match status" value="2"/>
</dbReference>
<dbReference type="InterPro" id="IPR036179">
    <property type="entry name" value="Ig-like_dom_sf"/>
</dbReference>
<feature type="chain" id="PRO_5034390143" description="Immunoglobulin domain-containing protein" evidence="3">
    <location>
        <begin position="35"/>
        <end position="314"/>
    </location>
</feature>
<dbReference type="PANTHER" id="PTHR21063">
    <property type="entry name" value="LFA-3"/>
    <property type="match status" value="1"/>
</dbReference>
<dbReference type="Ensembl" id="ENSCCRT00020101391.1">
    <property type="protein sequence ID" value="ENSCCRP00020092782.1"/>
    <property type="gene ID" value="ENSCCRG00020042468.1"/>
</dbReference>
<dbReference type="InterPro" id="IPR003599">
    <property type="entry name" value="Ig_sub"/>
</dbReference>
<keyword evidence="2" id="KW-1133">Transmembrane helix</keyword>
<organism evidence="5 6">
    <name type="scientific">Cyprinus carpio</name>
    <name type="common">Common carp</name>
    <dbReference type="NCBI Taxonomy" id="7962"/>
    <lineage>
        <taxon>Eukaryota</taxon>
        <taxon>Metazoa</taxon>
        <taxon>Chordata</taxon>
        <taxon>Craniata</taxon>
        <taxon>Vertebrata</taxon>
        <taxon>Euteleostomi</taxon>
        <taxon>Actinopterygii</taxon>
        <taxon>Neopterygii</taxon>
        <taxon>Teleostei</taxon>
        <taxon>Ostariophysi</taxon>
        <taxon>Cypriniformes</taxon>
        <taxon>Cyprinidae</taxon>
        <taxon>Cyprininae</taxon>
        <taxon>Cyprinus</taxon>
    </lineage>
</organism>
<keyword evidence="2" id="KW-0472">Membrane</keyword>
<dbReference type="SUPFAM" id="SSF48726">
    <property type="entry name" value="Immunoglobulin"/>
    <property type="match status" value="2"/>
</dbReference>
<evidence type="ECO:0000256" key="1">
    <source>
        <dbReference type="SAM" id="MobiDB-lite"/>
    </source>
</evidence>
<sequence>MAALLGEYMLKTKFTVTLFALFALLLNGASDVGTEPVSVFVMKGDSVTLHTNITINQRERFKWYFIDDLIAQINGDLRYNCTDVQCNKEDERFRDRLKLDHQSGDLMITNINTSDSGVYQLQTFSSSHTGNTFKVVVKDVAAEVKRKSVKEGESVTLDTPGVKNPNDVRTWCFNDSLIAEITGDQTHICEKTHCDEQFRDRLELDHQTGSLNISNTKTTDSGLYKLKIKSSRNHYTVTSIKSFTLSVTDSGVSSAVKAGIYVSVVLLMAAAAAAAVIYSLNLLRSSMKDEESPQDQRGSQQDQCEDTDALFTFK</sequence>
<feature type="domain" description="Immunoglobulin" evidence="4">
    <location>
        <begin position="144"/>
        <end position="248"/>
    </location>
</feature>
<dbReference type="Proteomes" id="UP000694701">
    <property type="component" value="Unplaced"/>
</dbReference>
<keyword evidence="3" id="KW-0732">Signal</keyword>
<proteinExistence type="predicted"/>
<dbReference type="AlphaFoldDB" id="A0A8C2JCZ2"/>
<dbReference type="InterPro" id="IPR013106">
    <property type="entry name" value="Ig_V-set"/>
</dbReference>
<reference evidence="5" key="1">
    <citation type="submission" date="2025-08" db="UniProtKB">
        <authorList>
            <consortium name="Ensembl"/>
        </authorList>
    </citation>
    <scope>IDENTIFICATION</scope>
</reference>
<dbReference type="Gene3D" id="2.60.40.10">
    <property type="entry name" value="Immunoglobulins"/>
    <property type="match status" value="2"/>
</dbReference>
<protein>
    <recommendedName>
        <fullName evidence="4">Immunoglobulin domain-containing protein</fullName>
    </recommendedName>
</protein>
<keyword evidence="2" id="KW-0812">Transmembrane</keyword>
<accession>A0A8C2JCZ2</accession>
<feature type="domain" description="Immunoglobulin" evidence="4">
    <location>
        <begin position="36"/>
        <end position="138"/>
    </location>
</feature>
<feature type="signal peptide" evidence="3">
    <location>
        <begin position="1"/>
        <end position="34"/>
    </location>
</feature>
<evidence type="ECO:0000313" key="6">
    <source>
        <dbReference type="Proteomes" id="UP000694701"/>
    </source>
</evidence>
<name>A0A8C2JCZ2_CYPCA</name>